<name>A0A285CNL3_9BACI</name>
<comment type="similarity">
    <text evidence="2">Belongs to the methyl-accepting chemotaxis (MCP) protein family.</text>
</comment>
<keyword evidence="6" id="KW-1185">Reference proteome</keyword>
<dbReference type="Pfam" id="PF11563">
    <property type="entry name" value="Protoglobin"/>
    <property type="match status" value="1"/>
</dbReference>
<dbReference type="InterPro" id="IPR012292">
    <property type="entry name" value="Globin/Proto"/>
</dbReference>
<dbReference type="OrthoDB" id="266313at2"/>
<dbReference type="SMART" id="SM00283">
    <property type="entry name" value="MA"/>
    <property type="match status" value="1"/>
</dbReference>
<dbReference type="GO" id="GO:0004888">
    <property type="term" value="F:transmembrane signaling receptor activity"/>
    <property type="evidence" value="ECO:0007669"/>
    <property type="project" value="InterPro"/>
</dbReference>
<dbReference type="Gene3D" id="1.10.287.950">
    <property type="entry name" value="Methyl-accepting chemotaxis protein"/>
    <property type="match status" value="1"/>
</dbReference>
<dbReference type="InterPro" id="IPR009050">
    <property type="entry name" value="Globin-like_sf"/>
</dbReference>
<dbReference type="Gene3D" id="1.10.490.10">
    <property type="entry name" value="Globins"/>
    <property type="match status" value="1"/>
</dbReference>
<dbReference type="Pfam" id="PF00015">
    <property type="entry name" value="MCPsignal"/>
    <property type="match status" value="1"/>
</dbReference>
<dbReference type="InterPro" id="IPR004089">
    <property type="entry name" value="MCPsignal_dom"/>
</dbReference>
<feature type="domain" description="Methyl-accepting transducer" evidence="4">
    <location>
        <begin position="196"/>
        <end position="416"/>
    </location>
</feature>
<dbReference type="AlphaFoldDB" id="A0A285CNL3"/>
<dbReference type="GO" id="GO:0019825">
    <property type="term" value="F:oxygen binding"/>
    <property type="evidence" value="ECO:0007669"/>
    <property type="project" value="InterPro"/>
</dbReference>
<dbReference type="InterPro" id="IPR004090">
    <property type="entry name" value="Chemotax_Me-accpt_rcpt"/>
</dbReference>
<evidence type="ECO:0000256" key="1">
    <source>
        <dbReference type="ARBA" id="ARBA00023224"/>
    </source>
</evidence>
<proteinExistence type="inferred from homology"/>
<dbReference type="InterPro" id="IPR039379">
    <property type="entry name" value="Protoglobin_sensor_dom"/>
</dbReference>
<evidence type="ECO:0000313" key="5">
    <source>
        <dbReference type="EMBL" id="SNX68573.1"/>
    </source>
</evidence>
<evidence type="ECO:0000259" key="4">
    <source>
        <dbReference type="PROSITE" id="PS50111"/>
    </source>
</evidence>
<reference evidence="5 6" key="1">
    <citation type="submission" date="2017-08" db="EMBL/GenBank/DDBJ databases">
        <authorList>
            <person name="de Groot N.N."/>
        </authorList>
    </citation>
    <scope>NUCLEOTIDE SEQUENCE [LARGE SCALE GENOMIC DNA]</scope>
    <source>
        <strain evidence="5 6">JC228</strain>
    </source>
</reference>
<organism evidence="5 6">
    <name type="scientific">Bacillus oleivorans</name>
    <dbReference type="NCBI Taxonomy" id="1448271"/>
    <lineage>
        <taxon>Bacteria</taxon>
        <taxon>Bacillati</taxon>
        <taxon>Bacillota</taxon>
        <taxon>Bacilli</taxon>
        <taxon>Bacillales</taxon>
        <taxon>Bacillaceae</taxon>
        <taxon>Bacillus</taxon>
    </lineage>
</organism>
<dbReference type="GO" id="GO:0006935">
    <property type="term" value="P:chemotaxis"/>
    <property type="evidence" value="ECO:0007669"/>
    <property type="project" value="InterPro"/>
</dbReference>
<dbReference type="InterPro" id="IPR044398">
    <property type="entry name" value="Globin-sensor_dom"/>
</dbReference>
<dbReference type="SUPFAM" id="SSF46458">
    <property type="entry name" value="Globin-like"/>
    <property type="match status" value="1"/>
</dbReference>
<dbReference type="PANTHER" id="PTHR32089:SF118">
    <property type="entry name" value="HEME-BASED AEROTACTIC TRANSDUCER HEMAT"/>
    <property type="match status" value="1"/>
</dbReference>
<dbReference type="PRINTS" id="PR00260">
    <property type="entry name" value="CHEMTRNSDUCR"/>
</dbReference>
<gene>
    <name evidence="5" type="ORF">SAMN05877753_102601</name>
</gene>
<evidence type="ECO:0000313" key="6">
    <source>
        <dbReference type="Proteomes" id="UP000219546"/>
    </source>
</evidence>
<evidence type="ECO:0000256" key="2">
    <source>
        <dbReference type="ARBA" id="ARBA00029447"/>
    </source>
</evidence>
<dbReference type="GO" id="GO:0020037">
    <property type="term" value="F:heme binding"/>
    <property type="evidence" value="ECO:0007669"/>
    <property type="project" value="InterPro"/>
</dbReference>
<keyword evidence="1 3" id="KW-0807">Transducer</keyword>
<dbReference type="GO" id="GO:0016020">
    <property type="term" value="C:membrane"/>
    <property type="evidence" value="ECO:0007669"/>
    <property type="project" value="InterPro"/>
</dbReference>
<dbReference type="EMBL" id="OAOP01000002">
    <property type="protein sequence ID" value="SNX68573.1"/>
    <property type="molecule type" value="Genomic_DNA"/>
</dbReference>
<dbReference type="Proteomes" id="UP000219546">
    <property type="component" value="Unassembled WGS sequence"/>
</dbReference>
<dbReference type="PANTHER" id="PTHR32089">
    <property type="entry name" value="METHYL-ACCEPTING CHEMOTAXIS PROTEIN MCPB"/>
    <property type="match status" value="1"/>
</dbReference>
<dbReference type="PROSITE" id="PS50111">
    <property type="entry name" value="CHEMOTAXIS_TRANSDUC_2"/>
    <property type="match status" value="1"/>
</dbReference>
<dbReference type="GO" id="GO:0007165">
    <property type="term" value="P:signal transduction"/>
    <property type="evidence" value="ECO:0007669"/>
    <property type="project" value="UniProtKB-KW"/>
</dbReference>
<accession>A0A285CNL3</accession>
<evidence type="ECO:0000256" key="3">
    <source>
        <dbReference type="PROSITE-ProRule" id="PRU00284"/>
    </source>
</evidence>
<protein>
    <submittedName>
        <fullName evidence="5">Heam-based aerotactic trancducer</fullName>
    </submittedName>
</protein>
<dbReference type="CDD" id="cd01068">
    <property type="entry name" value="globin_sensor"/>
    <property type="match status" value="1"/>
</dbReference>
<sequence length="430" mass="48220">MIFKKVKQSDVKLDVSNQKVAINIKKGLDVEKQIKMIDLTETDLKYIHSLQPLVMDKIDEIVGQFYRNLENEVSLLTIINDNSSIERLKKTLKSHITEMFDGKIDDTYFDKRRRIAQVHVKIGLQTKWYMCAFQDLLLSLISIIENKIQHRDDIFAAVKAVTKILNLEQQLVLEAYDQESERLRALIEEEKGIIRNHVAGQSQNLAAVSEQTNASFQQLLAQSNEIVALAQKGSQLSNLAEERAKQGKDQLQKQDDTISKIDLTVNDISSDVQVLLDITSQMQEIVKIVKKIAEQTNLLALNASIEAARAGEAGRGFAVVAGEVQKLAEETKNSVSSVSALILNTNSQVEKLTLSLEKIKSAAKDGNLSMAETESHFEQILSTMAETKQQNNKIENELNYFINIVNEIGDAFEEVAISANSLTEITEEMD</sequence>
<dbReference type="SUPFAM" id="SSF58104">
    <property type="entry name" value="Methyl-accepting chemotaxis protein (MCP) signaling domain"/>
    <property type="match status" value="1"/>
</dbReference>